<evidence type="ECO:0000256" key="4">
    <source>
        <dbReference type="RuleBase" id="RU366011"/>
    </source>
</evidence>
<dbReference type="AlphaFoldDB" id="A0A1X7ANX0"/>
<dbReference type="GO" id="GO:0005737">
    <property type="term" value="C:cytoplasm"/>
    <property type="evidence" value="ECO:0007669"/>
    <property type="project" value="TreeGrafter"/>
</dbReference>
<dbReference type="OrthoDB" id="9800621at2"/>
<protein>
    <recommendedName>
        <fullName evidence="4">Glutathione-dependent peroxiredoxin</fullName>
        <ecNumber evidence="4">1.11.1.27</ecNumber>
    </recommendedName>
</protein>
<evidence type="ECO:0000313" key="6">
    <source>
        <dbReference type="EMBL" id="SMA49798.1"/>
    </source>
</evidence>
<dbReference type="CDD" id="cd03013">
    <property type="entry name" value="PRX5_like"/>
    <property type="match status" value="1"/>
</dbReference>
<dbReference type="InterPro" id="IPR037944">
    <property type="entry name" value="PRX5-like"/>
</dbReference>
<gene>
    <name evidence="6" type="ORF">EHSB41UT_03587</name>
</gene>
<evidence type="ECO:0000259" key="5">
    <source>
        <dbReference type="PROSITE" id="PS51352"/>
    </source>
</evidence>
<comment type="catalytic activity">
    <reaction evidence="4">
        <text>a hydroperoxide + 2 glutathione = an alcohol + glutathione disulfide + H2O</text>
        <dbReference type="Rhea" id="RHEA:62632"/>
        <dbReference type="ChEBI" id="CHEBI:15377"/>
        <dbReference type="ChEBI" id="CHEBI:30879"/>
        <dbReference type="ChEBI" id="CHEBI:35924"/>
        <dbReference type="ChEBI" id="CHEBI:57925"/>
        <dbReference type="ChEBI" id="CHEBI:58297"/>
        <dbReference type="EC" id="1.11.1.27"/>
    </reaction>
</comment>
<dbReference type="InterPro" id="IPR036249">
    <property type="entry name" value="Thioredoxin-like_sf"/>
</dbReference>
<keyword evidence="4" id="KW-0676">Redox-active center</keyword>
<evidence type="ECO:0000256" key="1">
    <source>
        <dbReference type="ARBA" id="ARBA00022559"/>
    </source>
</evidence>
<keyword evidence="4" id="KW-0049">Antioxidant</keyword>
<reference evidence="6 7" key="1">
    <citation type="submission" date="2017-03" db="EMBL/GenBank/DDBJ databases">
        <authorList>
            <person name="Afonso C.L."/>
            <person name="Miller P.J."/>
            <person name="Scott M.A."/>
            <person name="Spackman E."/>
            <person name="Goraichik I."/>
            <person name="Dimitrov K.M."/>
            <person name="Suarez D.L."/>
            <person name="Swayne D.E."/>
        </authorList>
    </citation>
    <scope>NUCLEOTIDE SEQUENCE [LARGE SCALE GENOMIC DNA]</scope>
    <source>
        <strain evidence="6">SB41UT1</strain>
    </source>
</reference>
<dbReference type="InterPro" id="IPR013766">
    <property type="entry name" value="Thioredoxin_domain"/>
</dbReference>
<evidence type="ECO:0000256" key="3">
    <source>
        <dbReference type="PIRSR" id="PIRSR637944-1"/>
    </source>
</evidence>
<dbReference type="GO" id="GO:0042744">
    <property type="term" value="P:hydrogen peroxide catabolic process"/>
    <property type="evidence" value="ECO:0007669"/>
    <property type="project" value="TreeGrafter"/>
</dbReference>
<dbReference type="PROSITE" id="PS51352">
    <property type="entry name" value="THIOREDOXIN_2"/>
    <property type="match status" value="1"/>
</dbReference>
<dbReference type="Proteomes" id="UP000196573">
    <property type="component" value="Unassembled WGS sequence"/>
</dbReference>
<dbReference type="PANTHER" id="PTHR10430">
    <property type="entry name" value="PEROXIREDOXIN"/>
    <property type="match status" value="1"/>
</dbReference>
<evidence type="ECO:0000256" key="2">
    <source>
        <dbReference type="ARBA" id="ARBA00023002"/>
    </source>
</evidence>
<dbReference type="RefSeq" id="WP_087112252.1">
    <property type="nucleotide sequence ID" value="NZ_CBCSCN010000011.1"/>
</dbReference>
<dbReference type="GO" id="GO:0034599">
    <property type="term" value="P:cellular response to oxidative stress"/>
    <property type="evidence" value="ECO:0007669"/>
    <property type="project" value="InterPro"/>
</dbReference>
<dbReference type="InterPro" id="IPR013740">
    <property type="entry name" value="Redoxin"/>
</dbReference>
<dbReference type="SUPFAM" id="SSF52833">
    <property type="entry name" value="Thioredoxin-like"/>
    <property type="match status" value="1"/>
</dbReference>
<organism evidence="6 7">
    <name type="scientific">Parendozoicomonas haliclonae</name>
    <dbReference type="NCBI Taxonomy" id="1960125"/>
    <lineage>
        <taxon>Bacteria</taxon>
        <taxon>Pseudomonadati</taxon>
        <taxon>Pseudomonadota</taxon>
        <taxon>Gammaproteobacteria</taxon>
        <taxon>Oceanospirillales</taxon>
        <taxon>Endozoicomonadaceae</taxon>
        <taxon>Parendozoicomonas</taxon>
    </lineage>
</organism>
<comment type="similarity">
    <text evidence="4">Belongs to the peroxiredoxin family. Prx5 subfamily.</text>
</comment>
<keyword evidence="1 4" id="KW-0575">Peroxidase</keyword>
<dbReference type="EMBL" id="FWPT01000009">
    <property type="protein sequence ID" value="SMA49798.1"/>
    <property type="molecule type" value="Genomic_DNA"/>
</dbReference>
<sequence length="170" mass="18812">MEYIGQTLPDITVYEFAGGEDTSIAIGPLAWRLPDLAFKKKVLVIGLPGAFTSLCNGTHMPGFLDHYQDFLDLGFDELWCIAVNDAFVMHAWGQSLGVNGRVRMLSDGSAEFVRAMDVTLDLTDKGMGVRSDRFAMVLENGVITFFVREEPGLLQMSDADTILSRLQNQE</sequence>
<accession>A0A1X7ANX0</accession>
<keyword evidence="7" id="KW-1185">Reference proteome</keyword>
<dbReference type="GO" id="GO:0045454">
    <property type="term" value="P:cell redox homeostasis"/>
    <property type="evidence" value="ECO:0007669"/>
    <property type="project" value="TreeGrafter"/>
</dbReference>
<name>A0A1X7ANX0_9GAMM</name>
<comment type="function">
    <text evidence="4">Thiol-specific peroxidase that catalyzes the reduction of hydrogen peroxide and organic hydroperoxides to water and alcohols, respectively. Plays a role in cell protection against oxidative stress by detoxifying peroxides.</text>
</comment>
<dbReference type="PANTHER" id="PTHR10430:SF16">
    <property type="entry name" value="PEROXIREDOXIN-5, MITOCHONDRIAL"/>
    <property type="match status" value="1"/>
</dbReference>
<evidence type="ECO:0000313" key="7">
    <source>
        <dbReference type="Proteomes" id="UP000196573"/>
    </source>
</evidence>
<dbReference type="Pfam" id="PF08534">
    <property type="entry name" value="Redoxin"/>
    <property type="match status" value="1"/>
</dbReference>
<dbReference type="GO" id="GO:0008379">
    <property type="term" value="F:thioredoxin peroxidase activity"/>
    <property type="evidence" value="ECO:0007669"/>
    <property type="project" value="InterPro"/>
</dbReference>
<feature type="active site" description="Cysteine sulfenic acid (-SOH) intermediate" evidence="3">
    <location>
        <position position="55"/>
    </location>
</feature>
<dbReference type="EC" id="1.11.1.27" evidence="4"/>
<dbReference type="Gene3D" id="3.40.30.10">
    <property type="entry name" value="Glutaredoxin"/>
    <property type="match status" value="1"/>
</dbReference>
<proteinExistence type="inferred from homology"/>
<feature type="domain" description="Thioredoxin" evidence="5">
    <location>
        <begin position="2"/>
        <end position="170"/>
    </location>
</feature>
<keyword evidence="2 4" id="KW-0560">Oxidoreductase</keyword>